<evidence type="ECO:0000313" key="5">
    <source>
        <dbReference type="Proteomes" id="UP001218218"/>
    </source>
</evidence>
<accession>A0AAD6Z3R7</accession>
<name>A0AAD6Z3R7_9AGAR</name>
<dbReference type="InterPro" id="IPR001461">
    <property type="entry name" value="Aspartic_peptidase_A1"/>
</dbReference>
<dbReference type="InterPro" id="IPR034164">
    <property type="entry name" value="Pepsin-like_dom"/>
</dbReference>
<proteinExistence type="inferred from homology"/>
<dbReference type="EMBL" id="JARIHO010000095">
    <property type="protein sequence ID" value="KAJ7305664.1"/>
    <property type="molecule type" value="Genomic_DNA"/>
</dbReference>
<dbReference type="Gene3D" id="2.40.70.10">
    <property type="entry name" value="Acid Proteases"/>
    <property type="match status" value="1"/>
</dbReference>
<dbReference type="SUPFAM" id="SSF50630">
    <property type="entry name" value="Acid proteases"/>
    <property type="match status" value="1"/>
</dbReference>
<evidence type="ECO:0000256" key="2">
    <source>
        <dbReference type="SAM" id="SignalP"/>
    </source>
</evidence>
<keyword evidence="2" id="KW-0732">Signal</keyword>
<dbReference type="PANTHER" id="PTHR47966">
    <property type="entry name" value="BETA-SITE APP-CLEAVING ENZYME, ISOFORM A-RELATED"/>
    <property type="match status" value="1"/>
</dbReference>
<dbReference type="CDD" id="cd05471">
    <property type="entry name" value="pepsin_like"/>
    <property type="match status" value="1"/>
</dbReference>
<comment type="similarity">
    <text evidence="1">Belongs to the peptidase A1 family.</text>
</comment>
<dbReference type="InterPro" id="IPR021109">
    <property type="entry name" value="Peptidase_aspartic_dom_sf"/>
</dbReference>
<dbReference type="InterPro" id="IPR033121">
    <property type="entry name" value="PEPTIDASE_A1"/>
</dbReference>
<organism evidence="4 5">
    <name type="scientific">Mycena albidolilacea</name>
    <dbReference type="NCBI Taxonomy" id="1033008"/>
    <lineage>
        <taxon>Eukaryota</taxon>
        <taxon>Fungi</taxon>
        <taxon>Dikarya</taxon>
        <taxon>Basidiomycota</taxon>
        <taxon>Agaricomycotina</taxon>
        <taxon>Agaricomycetes</taxon>
        <taxon>Agaricomycetidae</taxon>
        <taxon>Agaricales</taxon>
        <taxon>Marasmiineae</taxon>
        <taxon>Mycenaceae</taxon>
        <taxon>Mycena</taxon>
    </lineage>
</organism>
<comment type="caution">
    <text evidence="4">The sequence shown here is derived from an EMBL/GenBank/DDBJ whole genome shotgun (WGS) entry which is preliminary data.</text>
</comment>
<dbReference type="GO" id="GO:0004190">
    <property type="term" value="F:aspartic-type endopeptidase activity"/>
    <property type="evidence" value="ECO:0007669"/>
    <property type="project" value="InterPro"/>
</dbReference>
<reference evidence="4" key="1">
    <citation type="submission" date="2023-03" db="EMBL/GenBank/DDBJ databases">
        <title>Massive genome expansion in bonnet fungi (Mycena s.s.) driven by repeated elements and novel gene families across ecological guilds.</title>
        <authorList>
            <consortium name="Lawrence Berkeley National Laboratory"/>
            <person name="Harder C.B."/>
            <person name="Miyauchi S."/>
            <person name="Viragh M."/>
            <person name="Kuo A."/>
            <person name="Thoen E."/>
            <person name="Andreopoulos B."/>
            <person name="Lu D."/>
            <person name="Skrede I."/>
            <person name="Drula E."/>
            <person name="Henrissat B."/>
            <person name="Morin E."/>
            <person name="Kohler A."/>
            <person name="Barry K."/>
            <person name="LaButti K."/>
            <person name="Morin E."/>
            <person name="Salamov A."/>
            <person name="Lipzen A."/>
            <person name="Mereny Z."/>
            <person name="Hegedus B."/>
            <person name="Baldrian P."/>
            <person name="Stursova M."/>
            <person name="Weitz H."/>
            <person name="Taylor A."/>
            <person name="Grigoriev I.V."/>
            <person name="Nagy L.G."/>
            <person name="Martin F."/>
            <person name="Kauserud H."/>
        </authorList>
    </citation>
    <scope>NUCLEOTIDE SEQUENCE</scope>
    <source>
        <strain evidence="4">CBHHK002</strain>
    </source>
</reference>
<dbReference type="Pfam" id="PF00026">
    <property type="entry name" value="Asp"/>
    <property type="match status" value="1"/>
</dbReference>
<evidence type="ECO:0000313" key="4">
    <source>
        <dbReference type="EMBL" id="KAJ7305664.1"/>
    </source>
</evidence>
<protein>
    <submittedName>
        <fullName evidence="4">Aspartic peptidase domain-containing protein</fullName>
    </submittedName>
</protein>
<dbReference type="Proteomes" id="UP001218218">
    <property type="component" value="Unassembled WGS sequence"/>
</dbReference>
<feature type="signal peptide" evidence="2">
    <location>
        <begin position="1"/>
        <end position="20"/>
    </location>
</feature>
<feature type="domain" description="Peptidase A1" evidence="3">
    <location>
        <begin position="10"/>
        <end position="350"/>
    </location>
</feature>
<feature type="chain" id="PRO_5042242625" evidence="2">
    <location>
        <begin position="21"/>
        <end position="350"/>
    </location>
</feature>
<dbReference type="PRINTS" id="PR00792">
    <property type="entry name" value="PEPSIN"/>
</dbReference>
<keyword evidence="5" id="KW-1185">Reference proteome</keyword>
<dbReference type="PANTHER" id="PTHR47966:SF6">
    <property type="entry name" value="PEPTIDASE A1 DOMAIN-CONTAINING PROTEIN"/>
    <property type="match status" value="1"/>
</dbReference>
<gene>
    <name evidence="4" type="ORF">DFH08DRAFT_824966</name>
</gene>
<dbReference type="PROSITE" id="PS51767">
    <property type="entry name" value="PEPTIDASE_A1"/>
    <property type="match status" value="1"/>
</dbReference>
<sequence length="350" mass="37563">MLSLPLAVAAFLLVPVFSAADPVHVQIQRGPNTLETHLDYLAAADLSRARYGYSSTAFSTTKPLRRRGIAQSSDFGNLVQRRYDLLWDGQYRDGVIVLQFLFSKPPMFMAAVVTSRPQSLNVVLDTGSSDLPYASGKVSGVNSTEDDMSVTSLSGQLLGGSVSGIMGLAFDAIAATRTTPFWQGLLSSNQLAAPEMAFWLTRFLGTKFTEEESGGEFTLGGRNTSLFQGDIEFLNLSMAADPTYWLLRVSGKSANVATGNTALAAINTGTTLLGGPTADVHNIWAQVPGSSSISRVPGFFHVLDEREHQHLIRGKTWPIAPADMNLGTVNKLLGQGDTGSLALMAVQMHF</sequence>
<evidence type="ECO:0000256" key="1">
    <source>
        <dbReference type="ARBA" id="ARBA00007447"/>
    </source>
</evidence>
<evidence type="ECO:0000259" key="3">
    <source>
        <dbReference type="PROSITE" id="PS51767"/>
    </source>
</evidence>
<dbReference type="GO" id="GO:0006508">
    <property type="term" value="P:proteolysis"/>
    <property type="evidence" value="ECO:0007669"/>
    <property type="project" value="InterPro"/>
</dbReference>
<dbReference type="AlphaFoldDB" id="A0AAD6Z3R7"/>